<dbReference type="InterPro" id="IPR050553">
    <property type="entry name" value="Thioredoxin_ResA/DsbE_sf"/>
</dbReference>
<dbReference type="CDD" id="cd02966">
    <property type="entry name" value="TlpA_like_family"/>
    <property type="match status" value="1"/>
</dbReference>
<reference evidence="6 7" key="1">
    <citation type="submission" date="2019-02" db="EMBL/GenBank/DDBJ databases">
        <title>Deep-cultivation of Planctomycetes and their phenomic and genomic characterization uncovers novel biology.</title>
        <authorList>
            <person name="Wiegand S."/>
            <person name="Jogler M."/>
            <person name="Boedeker C."/>
            <person name="Pinto D."/>
            <person name="Vollmers J."/>
            <person name="Rivas-Marin E."/>
            <person name="Kohn T."/>
            <person name="Peeters S.H."/>
            <person name="Heuer A."/>
            <person name="Rast P."/>
            <person name="Oberbeckmann S."/>
            <person name="Bunk B."/>
            <person name="Jeske O."/>
            <person name="Meyerdierks A."/>
            <person name="Storesund J.E."/>
            <person name="Kallscheuer N."/>
            <person name="Luecker S."/>
            <person name="Lage O.M."/>
            <person name="Pohl T."/>
            <person name="Merkel B.J."/>
            <person name="Hornburger P."/>
            <person name="Mueller R.-W."/>
            <person name="Bruemmer F."/>
            <person name="Labrenz M."/>
            <person name="Spormann A.M."/>
            <person name="Op den Camp H."/>
            <person name="Overmann J."/>
            <person name="Amann R."/>
            <person name="Jetten M.S.M."/>
            <person name="Mascher T."/>
            <person name="Medema M.H."/>
            <person name="Devos D.P."/>
            <person name="Kaster A.-K."/>
            <person name="Ovreas L."/>
            <person name="Rohde M."/>
            <person name="Galperin M.Y."/>
            <person name="Jogler C."/>
        </authorList>
    </citation>
    <scope>NUCLEOTIDE SEQUENCE [LARGE SCALE GENOMIC DNA]</scope>
    <source>
        <strain evidence="6 7">TBK1r</strain>
    </source>
</reference>
<protein>
    <submittedName>
        <fullName evidence="6">Thiol-disulfide oxidoreductase ResA</fullName>
    </submittedName>
</protein>
<dbReference type="Gene3D" id="3.40.30.10">
    <property type="entry name" value="Glutaredoxin"/>
    <property type="match status" value="1"/>
</dbReference>
<keyword evidence="3" id="KW-1015">Disulfide bond</keyword>
<proteinExistence type="predicted"/>
<accession>A0ABX5XVC3</accession>
<dbReference type="PROSITE" id="PS51352">
    <property type="entry name" value="THIOREDOXIN_2"/>
    <property type="match status" value="1"/>
</dbReference>
<feature type="domain" description="Thioredoxin" evidence="5">
    <location>
        <begin position="322"/>
        <end position="486"/>
    </location>
</feature>
<dbReference type="InterPro" id="IPR013766">
    <property type="entry name" value="Thioredoxin_domain"/>
</dbReference>
<evidence type="ECO:0000259" key="5">
    <source>
        <dbReference type="PROSITE" id="PS51352"/>
    </source>
</evidence>
<evidence type="ECO:0000256" key="1">
    <source>
        <dbReference type="ARBA" id="ARBA00004196"/>
    </source>
</evidence>
<evidence type="ECO:0000313" key="6">
    <source>
        <dbReference type="EMBL" id="QDV85980.1"/>
    </source>
</evidence>
<evidence type="ECO:0000256" key="3">
    <source>
        <dbReference type="ARBA" id="ARBA00023157"/>
    </source>
</evidence>
<evidence type="ECO:0000313" key="7">
    <source>
        <dbReference type="Proteomes" id="UP000318081"/>
    </source>
</evidence>
<name>A0ABX5XVC3_9BACT</name>
<dbReference type="Proteomes" id="UP000318081">
    <property type="component" value="Chromosome"/>
</dbReference>
<evidence type="ECO:0000256" key="2">
    <source>
        <dbReference type="ARBA" id="ARBA00022748"/>
    </source>
</evidence>
<dbReference type="InterPro" id="IPR036249">
    <property type="entry name" value="Thioredoxin-like_sf"/>
</dbReference>
<sequence>MLRFRTRLMLPAAFVGFAICLCVTLPGIALLRAQDSGLEAFRKLHAELRERMEADLQDAVKFLDAKIAENPDSEDHHVLRHSLASRFSDQQDYQEATEQFRKLLDYYLEHADQSKNLFGAWMTIQSLKDVADQSGDDEALRLAVEDSLKAFSDAPAESNFDLLLPLSQLMVLKAQMMVEAGEATAAKELVEMQVKRLRDITESDHANEVSMTTYVGILRELTGDERGNDPWRDGYIEQLDEAVGMALENYPESIALQNDFADVQLMMISTWKQEDPAATQDRIEKVSKRLARFAIKNRSVQAALRRIELHRERMAAAKPVASLVGKPSPDWEVDAWVNVIELDQEALKGKVVLLDFWAMWCGPCIATFPHLREWREEFADRGFEIVGVTQYYNFRWDEEAKRASRATEDVTPEEERQTLTRFLEHHDLEHPVLVTPEGSEMPGDFGVRGIPHVVLIDRQGVVQLVKTGAGQATADAIHAKISELLGDDEEKGQEQDK</sequence>
<dbReference type="SUPFAM" id="SSF52833">
    <property type="entry name" value="Thioredoxin-like"/>
    <property type="match status" value="1"/>
</dbReference>
<gene>
    <name evidence="6" type="primary">resA_8</name>
    <name evidence="6" type="ORF">TBK1r_49970</name>
</gene>
<keyword evidence="7" id="KW-1185">Reference proteome</keyword>
<dbReference type="Pfam" id="PF08534">
    <property type="entry name" value="Redoxin"/>
    <property type="match status" value="1"/>
</dbReference>
<keyword evidence="4" id="KW-0676">Redox-active center</keyword>
<comment type="subcellular location">
    <subcellularLocation>
        <location evidence="1">Cell envelope</location>
    </subcellularLocation>
</comment>
<evidence type="ECO:0000256" key="4">
    <source>
        <dbReference type="ARBA" id="ARBA00023284"/>
    </source>
</evidence>
<keyword evidence="2" id="KW-0201">Cytochrome c-type biogenesis</keyword>
<organism evidence="6 7">
    <name type="scientific">Stieleria magnilauensis</name>
    <dbReference type="NCBI Taxonomy" id="2527963"/>
    <lineage>
        <taxon>Bacteria</taxon>
        <taxon>Pseudomonadati</taxon>
        <taxon>Planctomycetota</taxon>
        <taxon>Planctomycetia</taxon>
        <taxon>Pirellulales</taxon>
        <taxon>Pirellulaceae</taxon>
        <taxon>Stieleria</taxon>
    </lineage>
</organism>
<dbReference type="PANTHER" id="PTHR42852:SF6">
    <property type="entry name" value="THIOL:DISULFIDE INTERCHANGE PROTEIN DSBE"/>
    <property type="match status" value="1"/>
</dbReference>
<dbReference type="EMBL" id="CP036432">
    <property type="protein sequence ID" value="QDV85980.1"/>
    <property type="molecule type" value="Genomic_DNA"/>
</dbReference>
<dbReference type="InterPro" id="IPR013740">
    <property type="entry name" value="Redoxin"/>
</dbReference>
<dbReference type="RefSeq" id="WP_419580332.1">
    <property type="nucleotide sequence ID" value="NZ_CP036432.1"/>
</dbReference>
<dbReference type="PANTHER" id="PTHR42852">
    <property type="entry name" value="THIOL:DISULFIDE INTERCHANGE PROTEIN DSBE"/>
    <property type="match status" value="1"/>
</dbReference>